<dbReference type="InterPro" id="IPR012427">
    <property type="entry name" value="DUF1622"/>
</dbReference>
<evidence type="ECO:0000256" key="1">
    <source>
        <dbReference type="SAM" id="Phobius"/>
    </source>
</evidence>
<dbReference type="AlphaFoldDB" id="K9YQU3"/>
<dbReference type="eggNOG" id="COG4828">
    <property type="taxonomic scope" value="Bacteria"/>
</dbReference>
<name>K9YQU3_CYASC</name>
<dbReference type="PANTHER" id="PTHR38468:SF1">
    <property type="entry name" value="SLL0939 PROTEIN"/>
    <property type="match status" value="1"/>
</dbReference>
<organism evidence="2 3">
    <name type="scientific">Cyanobacterium stanieri (strain ATCC 29140 / PCC 7202)</name>
    <dbReference type="NCBI Taxonomy" id="292563"/>
    <lineage>
        <taxon>Bacteria</taxon>
        <taxon>Bacillati</taxon>
        <taxon>Cyanobacteriota</taxon>
        <taxon>Cyanophyceae</taxon>
        <taxon>Oscillatoriophycideae</taxon>
        <taxon>Chroococcales</taxon>
        <taxon>Geminocystaceae</taxon>
        <taxon>Cyanobacterium</taxon>
    </lineage>
</organism>
<keyword evidence="3" id="KW-1185">Reference proteome</keyword>
<gene>
    <name evidence="2" type="ordered locus">Cyast_2540</name>
</gene>
<feature type="transmembrane region" description="Helical" evidence="1">
    <location>
        <begin position="56"/>
        <end position="73"/>
    </location>
</feature>
<feature type="transmembrane region" description="Helical" evidence="1">
    <location>
        <begin position="12"/>
        <end position="35"/>
    </location>
</feature>
<evidence type="ECO:0008006" key="4">
    <source>
        <dbReference type="Google" id="ProtNLM"/>
    </source>
</evidence>
<keyword evidence="1" id="KW-1133">Transmembrane helix</keyword>
<proteinExistence type="predicted"/>
<dbReference type="Proteomes" id="UP000010483">
    <property type="component" value="Chromosome"/>
</dbReference>
<keyword evidence="1" id="KW-0812">Transmembrane</keyword>
<sequence length="125" mass="14390">MEQIELLEAGLLIFVNLFKLILEAIALLCVVWGLIKTIQLAIRVNRHHRRHKFTKIRLEFGMWLVLALEFQLGADIVATTLNSDFASLGKLVIIAIVRTVLNYFLTKELDHDIQKSRQNELPNIN</sequence>
<dbReference type="BioCyc" id="CSTA292563:G1353-2543-MONOMER"/>
<dbReference type="STRING" id="292563.Cyast_2540"/>
<dbReference type="Pfam" id="PF07784">
    <property type="entry name" value="DUF1622"/>
    <property type="match status" value="1"/>
</dbReference>
<feature type="transmembrane region" description="Helical" evidence="1">
    <location>
        <begin position="85"/>
        <end position="105"/>
    </location>
</feature>
<dbReference type="PANTHER" id="PTHR38468">
    <property type="entry name" value="SLL0939 PROTEIN"/>
    <property type="match status" value="1"/>
</dbReference>
<protein>
    <recommendedName>
        <fullName evidence="4">DUF1622 domain-containing protein</fullName>
    </recommendedName>
</protein>
<dbReference type="KEGG" id="csn:Cyast_2540"/>
<reference evidence="3" key="1">
    <citation type="journal article" date="2013" name="Proc. Natl. Acad. Sci. U.S.A.">
        <title>Improving the coverage of the cyanobacterial phylum using diversity-driven genome sequencing.</title>
        <authorList>
            <person name="Shih P.M."/>
            <person name="Wu D."/>
            <person name="Latifi A."/>
            <person name="Axen S.D."/>
            <person name="Fewer D.P."/>
            <person name="Talla E."/>
            <person name="Calteau A."/>
            <person name="Cai F."/>
            <person name="Tandeau de Marsac N."/>
            <person name="Rippka R."/>
            <person name="Herdman M."/>
            <person name="Sivonen K."/>
            <person name="Coursin T."/>
            <person name="Laurent T."/>
            <person name="Goodwin L."/>
            <person name="Nolan M."/>
            <person name="Davenport K.W."/>
            <person name="Han C.S."/>
            <person name="Rubin E.M."/>
            <person name="Eisen J.A."/>
            <person name="Woyke T."/>
            <person name="Gugger M."/>
            <person name="Kerfeld C.A."/>
        </authorList>
    </citation>
    <scope>NUCLEOTIDE SEQUENCE [LARGE SCALE GENOMIC DNA]</scope>
    <source>
        <strain evidence="3">ATCC 29140 / PCC 7202</strain>
    </source>
</reference>
<evidence type="ECO:0000313" key="2">
    <source>
        <dbReference type="EMBL" id="AFZ48483.1"/>
    </source>
</evidence>
<evidence type="ECO:0000313" key="3">
    <source>
        <dbReference type="Proteomes" id="UP000010483"/>
    </source>
</evidence>
<dbReference type="HOGENOM" id="CLU_136765_1_0_3"/>
<accession>K9YQU3</accession>
<dbReference type="EMBL" id="CP003940">
    <property type="protein sequence ID" value="AFZ48483.1"/>
    <property type="molecule type" value="Genomic_DNA"/>
</dbReference>
<keyword evidence="1" id="KW-0472">Membrane</keyword>